<name>A0A5M8QZD1_9BACT</name>
<sequence>MSSVELKSEVIRLVNEMDAAWMEDLLSSIRVFIEQQHSHHIDTTSPELLKSLNESLIQAGQNNLFSNEEVLKKNFD</sequence>
<comment type="caution">
    <text evidence="1">The sequence shown here is derived from an EMBL/GenBank/DDBJ whole genome shotgun (WGS) entry which is preliminary data.</text>
</comment>
<dbReference type="AlphaFoldDB" id="A0A5M8QZD1"/>
<dbReference type="Proteomes" id="UP000323994">
    <property type="component" value="Unassembled WGS sequence"/>
</dbReference>
<proteinExistence type="predicted"/>
<evidence type="ECO:0000313" key="1">
    <source>
        <dbReference type="EMBL" id="KAA6440074.1"/>
    </source>
</evidence>
<reference evidence="1 2" key="1">
    <citation type="submission" date="2019-05" db="EMBL/GenBank/DDBJ databases">
        <authorList>
            <person name="Qu J.-H."/>
        </authorList>
    </citation>
    <scope>NUCLEOTIDE SEQUENCE [LARGE SCALE GENOMIC DNA]</scope>
    <source>
        <strain evidence="1 2">NS28</strain>
    </source>
</reference>
<gene>
    <name evidence="1" type="ORF">FEM33_05570</name>
</gene>
<accession>A0A5M8QZD1</accession>
<dbReference type="RefSeq" id="WP_139011104.1">
    <property type="nucleotide sequence ID" value="NZ_VBSN01000027.1"/>
</dbReference>
<dbReference type="EMBL" id="VBSN01000027">
    <property type="protein sequence ID" value="KAA6440074.1"/>
    <property type="molecule type" value="Genomic_DNA"/>
</dbReference>
<evidence type="ECO:0000313" key="2">
    <source>
        <dbReference type="Proteomes" id="UP000323994"/>
    </source>
</evidence>
<organism evidence="1 2">
    <name type="scientific">Dyadobacter flavalbus</name>
    <dbReference type="NCBI Taxonomy" id="2579942"/>
    <lineage>
        <taxon>Bacteria</taxon>
        <taxon>Pseudomonadati</taxon>
        <taxon>Bacteroidota</taxon>
        <taxon>Cytophagia</taxon>
        <taxon>Cytophagales</taxon>
        <taxon>Spirosomataceae</taxon>
        <taxon>Dyadobacter</taxon>
    </lineage>
</organism>
<keyword evidence="2" id="KW-1185">Reference proteome</keyword>
<dbReference type="OrthoDB" id="965600at2"/>
<protein>
    <submittedName>
        <fullName evidence="1">Uncharacterized protein</fullName>
    </submittedName>
</protein>